<comment type="caution">
    <text evidence="1">The sequence shown here is derived from an EMBL/GenBank/DDBJ whole genome shotgun (WGS) entry which is preliminary data.</text>
</comment>
<evidence type="ECO:0000313" key="2">
    <source>
        <dbReference type="Proteomes" id="UP001153334"/>
    </source>
</evidence>
<protein>
    <submittedName>
        <fullName evidence="1">Uncharacterized protein</fullName>
    </submittedName>
</protein>
<reference evidence="1" key="1">
    <citation type="submission" date="2022-11" db="EMBL/GenBank/DDBJ databases">
        <title>Genome Sequence of Nemania bipapillata.</title>
        <authorList>
            <person name="Buettner E."/>
        </authorList>
    </citation>
    <scope>NUCLEOTIDE SEQUENCE</scope>
    <source>
        <strain evidence="1">CP14</strain>
    </source>
</reference>
<proteinExistence type="predicted"/>
<dbReference type="Proteomes" id="UP001153334">
    <property type="component" value="Unassembled WGS sequence"/>
</dbReference>
<evidence type="ECO:0000313" key="1">
    <source>
        <dbReference type="EMBL" id="KAJ8106668.1"/>
    </source>
</evidence>
<name>A0ACC2HVF2_9PEZI</name>
<organism evidence="1 2">
    <name type="scientific">Nemania bipapillata</name>
    <dbReference type="NCBI Taxonomy" id="110536"/>
    <lineage>
        <taxon>Eukaryota</taxon>
        <taxon>Fungi</taxon>
        <taxon>Dikarya</taxon>
        <taxon>Ascomycota</taxon>
        <taxon>Pezizomycotina</taxon>
        <taxon>Sordariomycetes</taxon>
        <taxon>Xylariomycetidae</taxon>
        <taxon>Xylariales</taxon>
        <taxon>Xylariaceae</taxon>
        <taxon>Nemania</taxon>
    </lineage>
</organism>
<dbReference type="EMBL" id="JAPESX010002757">
    <property type="protein sequence ID" value="KAJ8106668.1"/>
    <property type="molecule type" value="Genomic_DNA"/>
</dbReference>
<accession>A0ACC2HVF2</accession>
<sequence length="769" mass="85188">MPRHPPASRAFPFKRPEIDLSAMLSVEQKKQLEVLMISIMDTIQVQVRDNFEKMTITPVKPTEGIAAPKAIVLSVPNPGSEKYRSQYGNIGIPVSRPDFDDRDVLLQIMRSHPANQNTAKPRPALTIPKSPDEATASSKRTESELAMASLTELKRDALGHFAKWRGLVTKRLMQEVIIKNGGNSGPVIRQGQHHAPVPLLTGDASNAQHIQLHPPLYTALCSLPKEKRALILHTMLLMLLGLDQYPTYSRIALIKLATAMQVPTYVLLQDEYRVSQALAQIVKGISAEEVAQRRAEEGKQPKRWRSNGISHAITTGFSNVLAKPLVATGIGTVFGGIGLSPSVTAALLGGIGSADSTVAVGTLFGLYGARQGGKTMDAYGKDIQDFALIPVHGSSQSELIDPKDVPAENRRMRVTIGISGWTTEENDFQFPWKSFGRLNEVYALRWELEALSKFGASLQTVMKSTAWTAVQRHTAQRNVFTSLKDSHWPETLIKASKVMDNPWTIAMVRAEKTGLVLAEILTNKVQGERPVSLVGYGLGARVIYACLTSLSEKRAFGIVENVVLFGAPCPSEIRVWTAMKSIVTGRLVNVYSKNDYLLGFLYRTCAWSFGIAGLQPIEGVPLIENIDLSDCISNHLHYQYHIGSVLLRLRWEDADSGEINKELSKQSLVTAQIRSNGTSPELREQNRNIMTEPKIGQNQKHRAAAKQQNGPKDRFVARQPNSRIKQTWNLGGHHAHTRTEQDHTQPHHRQGRMDNQRPVEAYRHGGYQA</sequence>
<gene>
    <name evidence="1" type="ORF">ONZ43_g6985</name>
</gene>
<keyword evidence="2" id="KW-1185">Reference proteome</keyword>